<feature type="transmembrane region" description="Helical" evidence="10">
    <location>
        <begin position="223"/>
        <end position="243"/>
    </location>
</feature>
<dbReference type="PANTHER" id="PTHR46925:SF2">
    <property type="entry name" value="G-PROTEIN COUPLED RECEPTOR TKR-1-RELATED"/>
    <property type="match status" value="1"/>
</dbReference>
<sequence length="293" mass="32304">MIAADGASSREEEQFHNVSMEQWNQTADIVSRHLFYSLSSLRNKAGNKIASYVLNHYHANNNQQRQQHNHQVVITETLAAAREKRNDAASVSSANNNGYGSASDEITASVFSTSISNVMYASSGGWPADSNAQEDLFMKMMMDSGEGFNESVSSSSSSNYSTAVAAMDSSYDNSTSSYLMPWPQRTSWIVVFAVLVIVAAVGNSLVAWIVFANKRMKTVTNYFLVNLSLADLTMSVFNCVFNFTFMLNNHWPFGGFYCTVNNFVANVTVAASVFTLVAISFDRYLTFKPLGDL</sequence>
<keyword evidence="9" id="KW-0807">Transducer</keyword>
<feature type="transmembrane region" description="Helical" evidence="10">
    <location>
        <begin position="188"/>
        <end position="211"/>
    </location>
</feature>
<comment type="caution">
    <text evidence="12">The sequence shown here is derived from an EMBL/GenBank/DDBJ whole genome shotgun (WGS) entry which is preliminary data.</text>
</comment>
<dbReference type="InterPro" id="IPR001681">
    <property type="entry name" value="Neurokn_rcpt"/>
</dbReference>
<evidence type="ECO:0000256" key="5">
    <source>
        <dbReference type="ARBA" id="ARBA00022989"/>
    </source>
</evidence>
<evidence type="ECO:0000313" key="12">
    <source>
        <dbReference type="EMBL" id="CAH0113049.1"/>
    </source>
</evidence>
<dbReference type="InterPro" id="IPR000611">
    <property type="entry name" value="NPY_rcpt"/>
</dbReference>
<evidence type="ECO:0000256" key="1">
    <source>
        <dbReference type="ARBA" id="ARBA00004651"/>
    </source>
</evidence>
<feature type="domain" description="G-protein coupled receptors family 1 profile" evidence="11">
    <location>
        <begin position="202"/>
        <end position="293"/>
    </location>
</feature>
<keyword evidence="4 10" id="KW-0812">Transmembrane</keyword>
<dbReference type="AlphaFoldDB" id="A0A8J2S4X2"/>
<dbReference type="GO" id="GO:0004983">
    <property type="term" value="F:neuropeptide Y receptor activity"/>
    <property type="evidence" value="ECO:0007669"/>
    <property type="project" value="InterPro"/>
</dbReference>
<evidence type="ECO:0000256" key="4">
    <source>
        <dbReference type="ARBA" id="ARBA00022692"/>
    </source>
</evidence>
<keyword evidence="8" id="KW-0675">Receptor</keyword>
<evidence type="ECO:0000256" key="7">
    <source>
        <dbReference type="ARBA" id="ARBA00023136"/>
    </source>
</evidence>
<accession>A0A8J2S4X2</accession>
<keyword evidence="6" id="KW-0297">G-protein coupled receptor</keyword>
<dbReference type="PROSITE" id="PS50262">
    <property type="entry name" value="G_PROTEIN_RECEP_F1_2"/>
    <property type="match status" value="1"/>
</dbReference>
<evidence type="ECO:0000256" key="9">
    <source>
        <dbReference type="ARBA" id="ARBA00023224"/>
    </source>
</evidence>
<evidence type="ECO:0000313" key="13">
    <source>
        <dbReference type="Proteomes" id="UP000789390"/>
    </source>
</evidence>
<keyword evidence="3" id="KW-1003">Cell membrane</keyword>
<dbReference type="Pfam" id="PF00001">
    <property type="entry name" value="7tm_1"/>
    <property type="match status" value="1"/>
</dbReference>
<dbReference type="OrthoDB" id="5981855at2759"/>
<dbReference type="GO" id="GO:0005886">
    <property type="term" value="C:plasma membrane"/>
    <property type="evidence" value="ECO:0007669"/>
    <property type="project" value="UniProtKB-SubCell"/>
</dbReference>
<protein>
    <recommendedName>
        <fullName evidence="11">G-protein coupled receptors family 1 profile domain-containing protein</fullName>
    </recommendedName>
</protein>
<keyword evidence="5 10" id="KW-1133">Transmembrane helix</keyword>
<dbReference type="PRINTS" id="PR01012">
    <property type="entry name" value="NRPEPTIDEYR"/>
</dbReference>
<evidence type="ECO:0000256" key="10">
    <source>
        <dbReference type="SAM" id="Phobius"/>
    </source>
</evidence>
<dbReference type="EMBL" id="CAKKLH010000336">
    <property type="protein sequence ID" value="CAH0113049.1"/>
    <property type="molecule type" value="Genomic_DNA"/>
</dbReference>
<evidence type="ECO:0000256" key="2">
    <source>
        <dbReference type="ARBA" id="ARBA00010663"/>
    </source>
</evidence>
<evidence type="ECO:0000256" key="8">
    <source>
        <dbReference type="ARBA" id="ARBA00023170"/>
    </source>
</evidence>
<dbReference type="PANTHER" id="PTHR46925">
    <property type="entry name" value="G-PROTEIN COUPLED RECEPTOR TKR-1-RELATED"/>
    <property type="match status" value="1"/>
</dbReference>
<keyword evidence="7 10" id="KW-0472">Membrane</keyword>
<dbReference type="Proteomes" id="UP000789390">
    <property type="component" value="Unassembled WGS sequence"/>
</dbReference>
<dbReference type="SUPFAM" id="SSF81321">
    <property type="entry name" value="Family A G protein-coupled receptor-like"/>
    <property type="match status" value="1"/>
</dbReference>
<dbReference type="PRINTS" id="PR00237">
    <property type="entry name" value="GPCRRHODOPSN"/>
</dbReference>
<dbReference type="Gene3D" id="1.20.1070.10">
    <property type="entry name" value="Rhodopsin 7-helix transmembrane proteins"/>
    <property type="match status" value="1"/>
</dbReference>
<name>A0A8J2S4X2_9CRUS</name>
<organism evidence="12 13">
    <name type="scientific">Daphnia galeata</name>
    <dbReference type="NCBI Taxonomy" id="27404"/>
    <lineage>
        <taxon>Eukaryota</taxon>
        <taxon>Metazoa</taxon>
        <taxon>Ecdysozoa</taxon>
        <taxon>Arthropoda</taxon>
        <taxon>Crustacea</taxon>
        <taxon>Branchiopoda</taxon>
        <taxon>Diplostraca</taxon>
        <taxon>Cladocera</taxon>
        <taxon>Anomopoda</taxon>
        <taxon>Daphniidae</taxon>
        <taxon>Daphnia</taxon>
    </lineage>
</organism>
<evidence type="ECO:0000256" key="3">
    <source>
        <dbReference type="ARBA" id="ARBA00022475"/>
    </source>
</evidence>
<dbReference type="GO" id="GO:0004995">
    <property type="term" value="F:tachykinin receptor activity"/>
    <property type="evidence" value="ECO:0007669"/>
    <property type="project" value="InterPro"/>
</dbReference>
<dbReference type="InterPro" id="IPR000276">
    <property type="entry name" value="GPCR_Rhodpsn"/>
</dbReference>
<reference evidence="12" key="1">
    <citation type="submission" date="2021-11" db="EMBL/GenBank/DDBJ databases">
        <authorList>
            <person name="Schell T."/>
        </authorList>
    </citation>
    <scope>NUCLEOTIDE SEQUENCE</scope>
    <source>
        <strain evidence="12">M5</strain>
    </source>
</reference>
<comment type="similarity">
    <text evidence="2">Belongs to the G-protein coupled receptor 1 family.</text>
</comment>
<proteinExistence type="inferred from homology"/>
<dbReference type="InterPro" id="IPR017452">
    <property type="entry name" value="GPCR_Rhodpsn_7TM"/>
</dbReference>
<comment type="subcellular location">
    <subcellularLocation>
        <location evidence="1">Cell membrane</location>
        <topology evidence="1">Multi-pass membrane protein</topology>
    </subcellularLocation>
</comment>
<gene>
    <name evidence="12" type="ORF">DGAL_LOCUS16851</name>
</gene>
<feature type="transmembrane region" description="Helical" evidence="10">
    <location>
        <begin position="263"/>
        <end position="281"/>
    </location>
</feature>
<keyword evidence="13" id="KW-1185">Reference proteome</keyword>
<evidence type="ECO:0000256" key="6">
    <source>
        <dbReference type="ARBA" id="ARBA00023040"/>
    </source>
</evidence>
<evidence type="ECO:0000259" key="11">
    <source>
        <dbReference type="PROSITE" id="PS50262"/>
    </source>
</evidence>